<dbReference type="Gene3D" id="2.60.40.290">
    <property type="match status" value="1"/>
</dbReference>
<feature type="domain" description="CBM2" evidence="3">
    <location>
        <begin position="55"/>
        <end position="163"/>
    </location>
</feature>
<dbReference type="PANTHER" id="PTHR35606:SF4">
    <property type="entry name" value="CELLULOSE-BINDING FAMILY II PROTEIN"/>
    <property type="match status" value="1"/>
</dbReference>
<evidence type="ECO:0000259" key="3">
    <source>
        <dbReference type="PROSITE" id="PS51173"/>
    </source>
</evidence>
<evidence type="ECO:0000256" key="2">
    <source>
        <dbReference type="SAM" id="Phobius"/>
    </source>
</evidence>
<dbReference type="InterPro" id="IPR008965">
    <property type="entry name" value="CBM2/CBM3_carb-bd_dom_sf"/>
</dbReference>
<evidence type="ECO:0000313" key="4">
    <source>
        <dbReference type="EMBL" id="GIE54519.1"/>
    </source>
</evidence>
<keyword evidence="2" id="KW-0812">Transmembrane</keyword>
<keyword evidence="2" id="KW-0472">Membrane</keyword>
<dbReference type="SMART" id="SM00637">
    <property type="entry name" value="CBD_II"/>
    <property type="match status" value="1"/>
</dbReference>
<feature type="compositionally biased region" description="Basic and acidic residues" evidence="1">
    <location>
        <begin position="1"/>
        <end position="10"/>
    </location>
</feature>
<organism evidence="4 5">
    <name type="scientific">Actinoplanes nipponensis</name>
    <dbReference type="NCBI Taxonomy" id="135950"/>
    <lineage>
        <taxon>Bacteria</taxon>
        <taxon>Bacillati</taxon>
        <taxon>Actinomycetota</taxon>
        <taxon>Actinomycetes</taxon>
        <taxon>Micromonosporales</taxon>
        <taxon>Micromonosporaceae</taxon>
        <taxon>Actinoplanes</taxon>
    </lineage>
</organism>
<accession>A0A919JWX8</accession>
<name>A0A919JWX8_9ACTN</name>
<dbReference type="InterPro" id="IPR001919">
    <property type="entry name" value="CBD2"/>
</dbReference>
<feature type="transmembrane region" description="Helical" evidence="2">
    <location>
        <begin position="32"/>
        <end position="55"/>
    </location>
</feature>
<dbReference type="Proteomes" id="UP000647172">
    <property type="component" value="Unassembled WGS sequence"/>
</dbReference>
<gene>
    <name evidence="4" type="ORF">Ani05nite_80530</name>
</gene>
<evidence type="ECO:0000313" key="5">
    <source>
        <dbReference type="Proteomes" id="UP000647172"/>
    </source>
</evidence>
<dbReference type="SUPFAM" id="SSF55486">
    <property type="entry name" value="Metalloproteases ('zincins'), catalytic domain"/>
    <property type="match status" value="1"/>
</dbReference>
<keyword evidence="5" id="KW-1185">Reference proteome</keyword>
<dbReference type="GO" id="GO:0004553">
    <property type="term" value="F:hydrolase activity, hydrolyzing O-glycosyl compounds"/>
    <property type="evidence" value="ECO:0007669"/>
    <property type="project" value="InterPro"/>
</dbReference>
<comment type="caution">
    <text evidence="4">The sequence shown here is derived from an EMBL/GenBank/DDBJ whole genome shotgun (WGS) entry which is preliminary data.</text>
</comment>
<evidence type="ECO:0000256" key="1">
    <source>
        <dbReference type="SAM" id="MobiDB-lite"/>
    </source>
</evidence>
<feature type="compositionally biased region" description="Pro residues" evidence="1">
    <location>
        <begin position="167"/>
        <end position="186"/>
    </location>
</feature>
<proteinExistence type="predicted"/>
<protein>
    <recommendedName>
        <fullName evidence="3">CBM2 domain-containing protein</fullName>
    </recommendedName>
</protein>
<dbReference type="EMBL" id="BOMQ01000104">
    <property type="protein sequence ID" value="GIE54519.1"/>
    <property type="molecule type" value="Genomic_DNA"/>
</dbReference>
<dbReference type="Pfam" id="PF00553">
    <property type="entry name" value="CBM_2"/>
    <property type="match status" value="1"/>
</dbReference>
<dbReference type="SUPFAM" id="SSF49384">
    <property type="entry name" value="Carbohydrate-binding domain"/>
    <property type="match status" value="1"/>
</dbReference>
<sequence length="441" mass="47925">MSSDQLHPHDPPPGGPSARTAPQRGGTQRRRLLRPAAAAAALLLGAGFLVASAGAADAAAGCRVSYTVNEWSGGFTGAVSVTNLGAAVDTWAVDWDYAGNQQLSQSWNSTYTQSGRHVTLRNASWNGALATNAGVTAGFNATYSGSNPTPTAFSLNGVACTGATVPSTPPATTPTATPPPTTPAPTPTTGDPWNPPARYVGPLAANWKHQEDTYSDLYGFRNYLFDQVMAARGSINYCVRWESTATVSTTLRDQIQATLQRQFQKWVDQLNEGGQGWNGWPYRTVPVKVVGWAVRDRNQLQWSDNAVDVYVNDIREGAPQCGEPCGRFFHQDGNYSGCPGGAAHHYDLSLWLTQGMGMGGAGGDWGQRIDKDYYVNALAQEDIHILLHEMGHSWGLNDFYDYDPLPGEGFVMKAGSATRITEFDKWMLRDFWRHLKNRYGR</sequence>
<dbReference type="PROSITE" id="PS51318">
    <property type="entry name" value="TAT"/>
    <property type="match status" value="1"/>
</dbReference>
<dbReference type="InterPro" id="IPR012291">
    <property type="entry name" value="CBM2_carb-bd_dom_sf"/>
</dbReference>
<dbReference type="InterPro" id="IPR006311">
    <property type="entry name" value="TAT_signal"/>
</dbReference>
<feature type="region of interest" description="Disordered" evidence="1">
    <location>
        <begin position="164"/>
        <end position="193"/>
    </location>
</feature>
<dbReference type="PROSITE" id="PS51173">
    <property type="entry name" value="CBM2"/>
    <property type="match status" value="1"/>
</dbReference>
<dbReference type="PANTHER" id="PTHR35606">
    <property type="entry name" value="CELLULOSE-BINDING FAMILY II PROTEIN"/>
    <property type="match status" value="1"/>
</dbReference>
<keyword evidence="2" id="KW-1133">Transmembrane helix</keyword>
<reference evidence="4" key="1">
    <citation type="submission" date="2021-01" db="EMBL/GenBank/DDBJ databases">
        <title>Whole genome shotgun sequence of Actinoplanes nipponensis NBRC 14063.</title>
        <authorList>
            <person name="Komaki H."/>
            <person name="Tamura T."/>
        </authorList>
    </citation>
    <scope>NUCLEOTIDE SEQUENCE</scope>
    <source>
        <strain evidence="4">NBRC 14063</strain>
    </source>
</reference>
<dbReference type="RefSeq" id="WP_203777407.1">
    <property type="nucleotide sequence ID" value="NZ_BOMQ01000104.1"/>
</dbReference>
<dbReference type="AlphaFoldDB" id="A0A919JWX8"/>
<feature type="region of interest" description="Disordered" evidence="1">
    <location>
        <begin position="1"/>
        <end position="31"/>
    </location>
</feature>
<dbReference type="GO" id="GO:0030247">
    <property type="term" value="F:polysaccharide binding"/>
    <property type="evidence" value="ECO:0007669"/>
    <property type="project" value="UniProtKB-UniRule"/>
</dbReference>
<dbReference type="GO" id="GO:0005975">
    <property type="term" value="P:carbohydrate metabolic process"/>
    <property type="evidence" value="ECO:0007669"/>
    <property type="project" value="InterPro"/>
</dbReference>